<evidence type="ECO:0000313" key="1">
    <source>
        <dbReference type="EMBL" id="MFD1043169.1"/>
    </source>
</evidence>
<sequence>MTDQKKPVISPSSFGVARPADLAAYDTGDVRFFFKNEVPVLLPIRNSAFPLPVPLRSADGHPLPPFMFSEPVELTDENREVDTDEVRNALIAEYEAFNMAQGLNLGSADEHLFDTALTLEQLVWVRDFSNRWELNEHLASEQHRSQKP</sequence>
<accession>A0ABW3M0U3</accession>
<keyword evidence="2" id="KW-1185">Reference proteome</keyword>
<dbReference type="Proteomes" id="UP001597033">
    <property type="component" value="Unassembled WGS sequence"/>
</dbReference>
<protein>
    <recommendedName>
        <fullName evidence="3">Tail assembly chaperone</fullName>
    </recommendedName>
</protein>
<evidence type="ECO:0000313" key="2">
    <source>
        <dbReference type="Proteomes" id="UP001597033"/>
    </source>
</evidence>
<evidence type="ECO:0008006" key="3">
    <source>
        <dbReference type="Google" id="ProtNLM"/>
    </source>
</evidence>
<name>A0ABW3M0U3_9GAMM</name>
<reference evidence="2" key="1">
    <citation type="journal article" date="2019" name="Int. J. Syst. Evol. Microbiol.">
        <title>The Global Catalogue of Microorganisms (GCM) 10K type strain sequencing project: providing services to taxonomists for standard genome sequencing and annotation.</title>
        <authorList>
            <consortium name="The Broad Institute Genomics Platform"/>
            <consortium name="The Broad Institute Genome Sequencing Center for Infectious Disease"/>
            <person name="Wu L."/>
            <person name="Ma J."/>
        </authorList>
    </citation>
    <scope>NUCLEOTIDE SEQUENCE [LARGE SCALE GENOMIC DNA]</scope>
    <source>
        <strain evidence="2">CCUG 55854</strain>
    </source>
</reference>
<dbReference type="EMBL" id="JBHTKN010000008">
    <property type="protein sequence ID" value="MFD1043169.1"/>
    <property type="molecule type" value="Genomic_DNA"/>
</dbReference>
<gene>
    <name evidence="1" type="ORF">ACFQ2N_12520</name>
</gene>
<proteinExistence type="predicted"/>
<comment type="caution">
    <text evidence="1">The sequence shown here is derived from an EMBL/GenBank/DDBJ whole genome shotgun (WGS) entry which is preliminary data.</text>
</comment>
<organism evidence="1 2">
    <name type="scientific">Pseudoxanthomonas kaohsiungensis</name>
    <dbReference type="NCBI Taxonomy" id="283923"/>
    <lineage>
        <taxon>Bacteria</taxon>
        <taxon>Pseudomonadati</taxon>
        <taxon>Pseudomonadota</taxon>
        <taxon>Gammaproteobacteria</taxon>
        <taxon>Lysobacterales</taxon>
        <taxon>Lysobacteraceae</taxon>
        <taxon>Pseudoxanthomonas</taxon>
    </lineage>
</organism>
<dbReference type="RefSeq" id="WP_162377104.1">
    <property type="nucleotide sequence ID" value="NZ_JBHTKN010000008.1"/>
</dbReference>